<reference evidence="1" key="2">
    <citation type="submission" date="2021-01" db="UniProtKB">
        <authorList>
            <consortium name="EnsemblPlants"/>
        </authorList>
    </citation>
    <scope>IDENTIFICATION</scope>
</reference>
<accession>A0A7N2R3R6</accession>
<dbReference type="InParanoid" id="A0A7N2R3R6"/>
<reference evidence="1 2" key="1">
    <citation type="journal article" date="2016" name="G3 (Bethesda)">
        <title>First Draft Assembly and Annotation of the Genome of a California Endemic Oak Quercus lobata Nee (Fagaceae).</title>
        <authorList>
            <person name="Sork V.L."/>
            <person name="Fitz-Gibbon S.T."/>
            <person name="Puiu D."/>
            <person name="Crepeau M."/>
            <person name="Gugger P.F."/>
            <person name="Sherman R."/>
            <person name="Stevens K."/>
            <person name="Langley C.H."/>
            <person name="Pellegrini M."/>
            <person name="Salzberg S.L."/>
        </authorList>
    </citation>
    <scope>NUCLEOTIDE SEQUENCE [LARGE SCALE GENOMIC DNA]</scope>
    <source>
        <strain evidence="1 2">cv. SW786</strain>
    </source>
</reference>
<organism evidence="1 2">
    <name type="scientific">Quercus lobata</name>
    <name type="common">Valley oak</name>
    <dbReference type="NCBI Taxonomy" id="97700"/>
    <lineage>
        <taxon>Eukaryota</taxon>
        <taxon>Viridiplantae</taxon>
        <taxon>Streptophyta</taxon>
        <taxon>Embryophyta</taxon>
        <taxon>Tracheophyta</taxon>
        <taxon>Spermatophyta</taxon>
        <taxon>Magnoliopsida</taxon>
        <taxon>eudicotyledons</taxon>
        <taxon>Gunneridae</taxon>
        <taxon>Pentapetalae</taxon>
        <taxon>rosids</taxon>
        <taxon>fabids</taxon>
        <taxon>Fagales</taxon>
        <taxon>Fagaceae</taxon>
        <taxon>Quercus</taxon>
    </lineage>
</organism>
<dbReference type="InterPro" id="IPR029055">
    <property type="entry name" value="Ntn_hydrolases_N"/>
</dbReference>
<dbReference type="Gene3D" id="3.60.20.10">
    <property type="entry name" value="Glutamine Phosphoribosylpyrophosphate, subunit 1, domain 1"/>
    <property type="match status" value="1"/>
</dbReference>
<dbReference type="Proteomes" id="UP000594261">
    <property type="component" value="Chromosome 4"/>
</dbReference>
<dbReference type="Gramene" id="QL04p081826:mrna">
    <property type="protein sequence ID" value="QL04p081826:mrna"/>
    <property type="gene ID" value="QL04p081826"/>
</dbReference>
<sequence>MCTLMAWDLTFEFWYEKVESRQGNITAYTKWTHQVHIFLGKLLQWGKMSLMQRHFLKRGIQMIWSLMMPVHTSILTLKEGFEGQISGKNIEIGIIGIDKKFRVLTPAEIDDYLAEVE</sequence>
<proteinExistence type="predicted"/>
<keyword evidence="2" id="KW-1185">Reference proteome</keyword>
<protein>
    <submittedName>
        <fullName evidence="1">Uncharacterized protein</fullName>
    </submittedName>
</protein>
<evidence type="ECO:0000313" key="1">
    <source>
        <dbReference type="EnsemblPlants" id="QL04p081826:mrna"/>
    </source>
</evidence>
<name>A0A7N2R3R6_QUELO</name>
<dbReference type="EnsemblPlants" id="QL04p081826:mrna">
    <property type="protein sequence ID" value="QL04p081826:mrna"/>
    <property type="gene ID" value="QL04p081826"/>
</dbReference>
<dbReference type="EMBL" id="LRBV02000004">
    <property type="status" value="NOT_ANNOTATED_CDS"/>
    <property type="molecule type" value="Genomic_DNA"/>
</dbReference>
<dbReference type="AlphaFoldDB" id="A0A7N2R3R6"/>
<dbReference type="SUPFAM" id="SSF56235">
    <property type="entry name" value="N-terminal nucleophile aminohydrolases (Ntn hydrolases)"/>
    <property type="match status" value="1"/>
</dbReference>
<evidence type="ECO:0000313" key="2">
    <source>
        <dbReference type="Proteomes" id="UP000594261"/>
    </source>
</evidence>